<protein>
    <recommendedName>
        <fullName evidence="1">NB-ARC domain-containing protein</fullName>
    </recommendedName>
</protein>
<dbReference type="PANTHER" id="PTHR11017:SF559">
    <property type="entry name" value="DISEASE RESISTANCE PROTEIN CHL1"/>
    <property type="match status" value="1"/>
</dbReference>
<dbReference type="AlphaFoldDB" id="A0A8J4VG23"/>
<reference evidence="2" key="1">
    <citation type="submission" date="2020-03" db="EMBL/GenBank/DDBJ databases">
        <title>Castanea mollissima Vanexum genome sequencing.</title>
        <authorList>
            <person name="Staton M."/>
        </authorList>
    </citation>
    <scope>NUCLEOTIDE SEQUENCE</scope>
    <source>
        <tissue evidence="2">Leaf</tissue>
    </source>
</reference>
<dbReference type="Pfam" id="PF00931">
    <property type="entry name" value="NB-ARC"/>
    <property type="match status" value="1"/>
</dbReference>
<evidence type="ECO:0000313" key="3">
    <source>
        <dbReference type="Proteomes" id="UP000737018"/>
    </source>
</evidence>
<proteinExistence type="predicted"/>
<feature type="domain" description="NB-ARC" evidence="1">
    <location>
        <begin position="23"/>
        <end position="192"/>
    </location>
</feature>
<organism evidence="2 3">
    <name type="scientific">Castanea mollissima</name>
    <name type="common">Chinese chestnut</name>
    <dbReference type="NCBI Taxonomy" id="60419"/>
    <lineage>
        <taxon>Eukaryota</taxon>
        <taxon>Viridiplantae</taxon>
        <taxon>Streptophyta</taxon>
        <taxon>Embryophyta</taxon>
        <taxon>Tracheophyta</taxon>
        <taxon>Spermatophyta</taxon>
        <taxon>Magnoliopsida</taxon>
        <taxon>eudicotyledons</taxon>
        <taxon>Gunneridae</taxon>
        <taxon>Pentapetalae</taxon>
        <taxon>rosids</taxon>
        <taxon>fabids</taxon>
        <taxon>Fagales</taxon>
        <taxon>Fagaceae</taxon>
        <taxon>Castanea</taxon>
    </lineage>
</organism>
<dbReference type="Gene3D" id="3.40.50.300">
    <property type="entry name" value="P-loop containing nucleotide triphosphate hydrolases"/>
    <property type="match status" value="1"/>
</dbReference>
<dbReference type="GO" id="GO:0006952">
    <property type="term" value="P:defense response"/>
    <property type="evidence" value="ECO:0007669"/>
    <property type="project" value="InterPro"/>
</dbReference>
<dbReference type="OrthoDB" id="1930487at2759"/>
<evidence type="ECO:0000313" key="2">
    <source>
        <dbReference type="EMBL" id="KAF3954550.1"/>
    </source>
</evidence>
<keyword evidence="3" id="KW-1185">Reference proteome</keyword>
<dbReference type="EMBL" id="JRKL02003666">
    <property type="protein sequence ID" value="KAF3954550.1"/>
    <property type="molecule type" value="Genomic_DNA"/>
</dbReference>
<gene>
    <name evidence="2" type="ORF">CMV_020121</name>
</gene>
<dbReference type="InterPro" id="IPR002182">
    <property type="entry name" value="NB-ARC"/>
</dbReference>
<accession>A0A8J4VG23</accession>
<dbReference type="PRINTS" id="PR00364">
    <property type="entry name" value="DISEASERSIST"/>
</dbReference>
<dbReference type="Proteomes" id="UP000737018">
    <property type="component" value="Unassembled WGS sequence"/>
</dbReference>
<dbReference type="InterPro" id="IPR044974">
    <property type="entry name" value="Disease_R_plants"/>
</dbReference>
<dbReference type="PANTHER" id="PTHR11017">
    <property type="entry name" value="LEUCINE-RICH REPEAT-CONTAINING PROTEIN"/>
    <property type="match status" value="1"/>
</dbReference>
<name>A0A8J4VG23_9ROSI</name>
<evidence type="ECO:0000259" key="1">
    <source>
        <dbReference type="Pfam" id="PF00931"/>
    </source>
</evidence>
<sequence>MISHKLSYAFQTDTKGLVGVDSQVKELMSLLAIGSNDVRIIGVWGMGGIGKTTLAKEVYWKVFSEFEGGCFITNIREVYDKSGLLPLQQKLICDILMEENVNIRDIDEGVLMIKNRLCHKRVLLVLDDVNQFKQLEKLAGEPNWFGQGSRVIITTREEHLLIRHKVYEIYEAQELDDDDALRLFSLKAFNKDHPVQDYLEMSKHL</sequence>
<comment type="caution">
    <text evidence="2">The sequence shown here is derived from an EMBL/GenBank/DDBJ whole genome shotgun (WGS) entry which is preliminary data.</text>
</comment>
<dbReference type="GO" id="GO:0043531">
    <property type="term" value="F:ADP binding"/>
    <property type="evidence" value="ECO:0007669"/>
    <property type="project" value="InterPro"/>
</dbReference>
<dbReference type="InterPro" id="IPR027417">
    <property type="entry name" value="P-loop_NTPase"/>
</dbReference>
<dbReference type="SUPFAM" id="SSF52540">
    <property type="entry name" value="P-loop containing nucleoside triphosphate hydrolases"/>
    <property type="match status" value="1"/>
</dbReference>